<dbReference type="InterPro" id="IPR029058">
    <property type="entry name" value="AB_hydrolase_fold"/>
</dbReference>
<proteinExistence type="predicted"/>
<dbReference type="SUPFAM" id="SSF53474">
    <property type="entry name" value="alpha/beta-Hydrolases"/>
    <property type="match status" value="1"/>
</dbReference>
<accession>A0ABP9PPT5</accession>
<gene>
    <name evidence="2" type="ORF">GCM10023340_26670</name>
</gene>
<dbReference type="PANTHER" id="PTHR37017:SF11">
    <property type="entry name" value="ESTERASE_LIPASE_THIOESTERASE DOMAIN-CONTAINING PROTEIN"/>
    <property type="match status" value="1"/>
</dbReference>
<organism evidence="2 3">
    <name type="scientific">Nocardioides marinquilinus</name>
    <dbReference type="NCBI Taxonomy" id="1210400"/>
    <lineage>
        <taxon>Bacteria</taxon>
        <taxon>Bacillati</taxon>
        <taxon>Actinomycetota</taxon>
        <taxon>Actinomycetes</taxon>
        <taxon>Propionibacteriales</taxon>
        <taxon>Nocardioidaceae</taxon>
        <taxon>Nocardioides</taxon>
    </lineage>
</organism>
<dbReference type="GO" id="GO:0016787">
    <property type="term" value="F:hydrolase activity"/>
    <property type="evidence" value="ECO:0007669"/>
    <property type="project" value="UniProtKB-KW"/>
</dbReference>
<dbReference type="EMBL" id="BAABKG010000003">
    <property type="protein sequence ID" value="GAA5150168.1"/>
    <property type="molecule type" value="Genomic_DNA"/>
</dbReference>
<dbReference type="Pfam" id="PF12697">
    <property type="entry name" value="Abhydrolase_6"/>
    <property type="match status" value="1"/>
</dbReference>
<name>A0ABP9PPT5_9ACTN</name>
<reference evidence="3" key="1">
    <citation type="journal article" date="2019" name="Int. J. Syst. Evol. Microbiol.">
        <title>The Global Catalogue of Microorganisms (GCM) 10K type strain sequencing project: providing services to taxonomists for standard genome sequencing and annotation.</title>
        <authorList>
            <consortium name="The Broad Institute Genomics Platform"/>
            <consortium name="The Broad Institute Genome Sequencing Center for Infectious Disease"/>
            <person name="Wu L."/>
            <person name="Ma J."/>
        </authorList>
    </citation>
    <scope>NUCLEOTIDE SEQUENCE [LARGE SCALE GENOMIC DNA]</scope>
    <source>
        <strain evidence="3">JCM 18459</strain>
    </source>
</reference>
<evidence type="ECO:0000313" key="2">
    <source>
        <dbReference type="EMBL" id="GAA5150168.1"/>
    </source>
</evidence>
<dbReference type="Gene3D" id="3.40.50.1820">
    <property type="entry name" value="alpha/beta hydrolase"/>
    <property type="match status" value="1"/>
</dbReference>
<feature type="domain" description="AB hydrolase-1" evidence="1">
    <location>
        <begin position="8"/>
        <end position="214"/>
    </location>
</feature>
<dbReference type="InterPro" id="IPR000073">
    <property type="entry name" value="AB_hydrolase_1"/>
</dbReference>
<sequence>MLVCGMNHGGWWYEPLAERLEAHGHTAVPLTLTGLEPTPDHARTITLDTHVADVVRAVDETAEPGVRDVVLVGHSYGGLPITGAADARADVVSALVYLDAFLPEDGDSGWALTNDDERAWYVADSRRLGHAVDPLPFFDERARPHPVATLHQALRLTGAWRSVPTKVYVEALDWPGESPHRQSIDRAAADPQFVCHAWDTRHNVMHDGPDRVLALLRGLV</sequence>
<keyword evidence="2" id="KW-0378">Hydrolase</keyword>
<comment type="caution">
    <text evidence="2">The sequence shown here is derived from an EMBL/GenBank/DDBJ whole genome shotgun (WGS) entry which is preliminary data.</text>
</comment>
<evidence type="ECO:0000313" key="3">
    <source>
        <dbReference type="Proteomes" id="UP001500221"/>
    </source>
</evidence>
<keyword evidence="3" id="KW-1185">Reference proteome</keyword>
<dbReference type="PANTHER" id="PTHR37017">
    <property type="entry name" value="AB HYDROLASE-1 DOMAIN-CONTAINING PROTEIN-RELATED"/>
    <property type="match status" value="1"/>
</dbReference>
<dbReference type="Proteomes" id="UP001500221">
    <property type="component" value="Unassembled WGS sequence"/>
</dbReference>
<dbReference type="InterPro" id="IPR052897">
    <property type="entry name" value="Sec-Metab_Biosynth_Hydrolase"/>
</dbReference>
<evidence type="ECO:0000259" key="1">
    <source>
        <dbReference type="Pfam" id="PF12697"/>
    </source>
</evidence>
<protein>
    <submittedName>
        <fullName evidence="2">Alpha/beta fold hydrolase</fullName>
    </submittedName>
</protein>